<organism evidence="1 2">
    <name type="scientific">Corynebacterium flavescens</name>
    <dbReference type="NCBI Taxonomy" id="28028"/>
    <lineage>
        <taxon>Bacteria</taxon>
        <taxon>Bacillati</taxon>
        <taxon>Actinomycetota</taxon>
        <taxon>Actinomycetes</taxon>
        <taxon>Mycobacteriales</taxon>
        <taxon>Corynebacteriaceae</taxon>
        <taxon>Corynebacterium</taxon>
    </lineage>
</organism>
<dbReference type="EMBL" id="CP009246">
    <property type="protein sequence ID" value="APT87388.1"/>
    <property type="molecule type" value="Genomic_DNA"/>
</dbReference>
<protein>
    <submittedName>
        <fullName evidence="1">Terminase</fullName>
    </submittedName>
</protein>
<dbReference type="AlphaFoldDB" id="A0A1L7CNI8"/>
<dbReference type="Pfam" id="PF03237">
    <property type="entry name" value="Terminase_6N"/>
    <property type="match status" value="1"/>
</dbReference>
<evidence type="ECO:0000313" key="1">
    <source>
        <dbReference type="EMBL" id="APT87388.1"/>
    </source>
</evidence>
<dbReference type="Gene3D" id="3.30.420.280">
    <property type="match status" value="1"/>
</dbReference>
<proteinExistence type="predicted"/>
<reference evidence="1 2" key="1">
    <citation type="submission" date="2014-08" db="EMBL/GenBank/DDBJ databases">
        <title>Complete genome sequence of Corynebacterium flavescens OJ8(T)(=DSM 20296(T)), isolated from cheese.</title>
        <authorList>
            <person name="Ruckert C."/>
            <person name="Albersmeier A."/>
            <person name="Winkler A."/>
            <person name="Kalinowski J."/>
        </authorList>
    </citation>
    <scope>NUCLEOTIDE SEQUENCE [LARGE SCALE GENOMIC DNA]</scope>
    <source>
        <strain evidence="1 2">OJ8</strain>
    </source>
</reference>
<dbReference type="InterPro" id="IPR027417">
    <property type="entry name" value="P-loop_NTPase"/>
</dbReference>
<name>A0A1L7CNI8_CORFL</name>
<dbReference type="KEGG" id="cfc:CFLV_09480"/>
<sequence>MRIVAFRLSPGQIEAIRYSTQSLNVWYGSVSSGKTIAWLLMMLGEIKKAGPSGSIVIMGKSLDTIYQNVFEPLLTMPIFATAAPFISYRRRQPVAKIFGRDVLIVGVNDVGAEGRIRGGTYQLVFYDELTLCPESVWDMIWSRMRAVGNPRPPRVMATTNPATPAHWLKRRFIDDPVATDTYSRLFTMEDNPGLTDAYRARTRASYSGVFFRRMIQGQWAAAEGAVYESWDEDVMVTPRDEGTVLAVGVDYGTNHPSAGYALSVVGDRLQITHEWSPQTTGLGGRTRLTDMELADSLQAWLDELPNRPKALYIDPAAASFHEELRRRRIHTVKAANSVVDGIRTVESLLTGGMLTIARECPRLIDEIPGYRWDAKATERGKDAPVKEDDDHCDALRYAVFSSRRLWGKHVEAARLAA</sequence>
<dbReference type="Proteomes" id="UP000185479">
    <property type="component" value="Chromosome"/>
</dbReference>
<keyword evidence="2" id="KW-1185">Reference proteome</keyword>
<accession>A0A1L7CNI8</accession>
<dbReference type="Gene3D" id="3.40.50.300">
    <property type="entry name" value="P-loop containing nucleotide triphosphate hydrolases"/>
    <property type="match status" value="1"/>
</dbReference>
<dbReference type="STRING" id="28028.CFLV_09480"/>
<gene>
    <name evidence="1" type="ORF">CFLV_09480</name>
</gene>
<evidence type="ECO:0000313" key="2">
    <source>
        <dbReference type="Proteomes" id="UP000185479"/>
    </source>
</evidence>